<dbReference type="OrthoDB" id="5417932at2"/>
<evidence type="ECO:0000313" key="1">
    <source>
        <dbReference type="EMBL" id="BBO71572.1"/>
    </source>
</evidence>
<sequence>MATDPRVPTRTRSLAPLRAVFSVAAMSMMLLCAALPERVGAYVLEGPHVLDLSAKAMGRIAALRVNQKLLVYPRTPEEAPTVFDETAIYVMPERFRSDIASERIQRTHLVFADSSLTVIDGRTAVGENRFDLYQRLLRSRSRPRLIRTLNQLGVETAISSLGRLDERVVFVLGARYPDESVSQLAIDKETFLPVRLLLVEGDAEAAGPSLEIFYDNWQKVQSGWFPFQVRFTVNGRLAREIRVADLRVNPSLPSALMDLEALKASVAANSADTPQGQKQEAVEAVQQAVEDFQKKFE</sequence>
<dbReference type="RefSeq" id="WP_155319386.1">
    <property type="nucleotide sequence ID" value="NZ_AP021874.1"/>
</dbReference>
<reference evidence="1 2" key="1">
    <citation type="submission" date="2019-11" db="EMBL/GenBank/DDBJ databases">
        <title>Comparative genomics of hydrocarbon-degrading Desulfosarcina strains.</title>
        <authorList>
            <person name="Watanabe M."/>
            <person name="Kojima H."/>
            <person name="Fukui M."/>
        </authorList>
    </citation>
    <scope>NUCLEOTIDE SEQUENCE [LARGE SCALE GENOMIC DNA]</scope>
    <source>
        <strain evidence="1 2">PL12</strain>
    </source>
</reference>
<dbReference type="EMBL" id="AP021874">
    <property type="protein sequence ID" value="BBO71572.1"/>
    <property type="molecule type" value="Genomic_DNA"/>
</dbReference>
<keyword evidence="2" id="KW-1185">Reference proteome</keyword>
<dbReference type="AlphaFoldDB" id="A0A5K7YP63"/>
<name>A0A5K7YP63_9BACT</name>
<dbReference type="Proteomes" id="UP000427906">
    <property type="component" value="Chromosome"/>
</dbReference>
<accession>A0A5K7YP63</accession>
<organism evidence="1 2">
    <name type="scientific">Desulfosarcina alkanivorans</name>
    <dbReference type="NCBI Taxonomy" id="571177"/>
    <lineage>
        <taxon>Bacteria</taxon>
        <taxon>Pseudomonadati</taxon>
        <taxon>Thermodesulfobacteriota</taxon>
        <taxon>Desulfobacteria</taxon>
        <taxon>Desulfobacterales</taxon>
        <taxon>Desulfosarcinaceae</taxon>
        <taxon>Desulfosarcina</taxon>
    </lineage>
</organism>
<dbReference type="KEGG" id="dalk:DSCA_55020"/>
<gene>
    <name evidence="1" type="ORF">DSCA_55020</name>
</gene>
<proteinExistence type="predicted"/>
<evidence type="ECO:0000313" key="2">
    <source>
        <dbReference type="Proteomes" id="UP000427906"/>
    </source>
</evidence>
<protein>
    <submittedName>
        <fullName evidence="1">Uncharacterized protein</fullName>
    </submittedName>
</protein>